<dbReference type="Pfam" id="PF07993">
    <property type="entry name" value="NAD_binding_4"/>
    <property type="match status" value="1"/>
</dbReference>
<dbReference type="Gene3D" id="3.30.70.3290">
    <property type="match status" value="1"/>
</dbReference>
<dbReference type="InterPro" id="IPR049900">
    <property type="entry name" value="PKS_mFAS_DH"/>
</dbReference>
<dbReference type="Pfam" id="PF00698">
    <property type="entry name" value="Acyl_transf_1"/>
    <property type="match status" value="1"/>
</dbReference>
<evidence type="ECO:0000256" key="4">
    <source>
        <dbReference type="ARBA" id="ARBA00022679"/>
    </source>
</evidence>
<dbReference type="Pfam" id="PF21089">
    <property type="entry name" value="PKS_DH_N"/>
    <property type="match status" value="1"/>
</dbReference>
<dbReference type="SMART" id="SM00827">
    <property type="entry name" value="PKS_AT"/>
    <property type="match status" value="1"/>
</dbReference>
<evidence type="ECO:0000256" key="3">
    <source>
        <dbReference type="ARBA" id="ARBA00022553"/>
    </source>
</evidence>
<dbReference type="InterPro" id="IPR049552">
    <property type="entry name" value="PKS_DH_N"/>
</dbReference>
<protein>
    <recommendedName>
        <fullName evidence="6">PKS/mFAS DH domain-containing protein</fullName>
    </recommendedName>
</protein>
<dbReference type="SUPFAM" id="SSF55048">
    <property type="entry name" value="Probable ACP-binding domain of malonyl-CoA ACP transacylase"/>
    <property type="match status" value="1"/>
</dbReference>
<dbReference type="SUPFAM" id="SSF51735">
    <property type="entry name" value="NAD(P)-binding Rossmann-fold domains"/>
    <property type="match status" value="2"/>
</dbReference>
<keyword evidence="8" id="KW-1185">Reference proteome</keyword>
<keyword evidence="3" id="KW-0597">Phosphoprotein</keyword>
<evidence type="ECO:0000313" key="7">
    <source>
        <dbReference type="EMBL" id="KAJ7019936.1"/>
    </source>
</evidence>
<organism evidence="7 8">
    <name type="scientific">Mycena alexandri</name>
    <dbReference type="NCBI Taxonomy" id="1745969"/>
    <lineage>
        <taxon>Eukaryota</taxon>
        <taxon>Fungi</taxon>
        <taxon>Dikarya</taxon>
        <taxon>Basidiomycota</taxon>
        <taxon>Agaricomycotina</taxon>
        <taxon>Agaricomycetes</taxon>
        <taxon>Agaricomycetidae</taxon>
        <taxon>Agaricales</taxon>
        <taxon>Marasmiineae</taxon>
        <taxon>Mycenaceae</taxon>
        <taxon>Mycena</taxon>
    </lineage>
</organism>
<dbReference type="EMBL" id="JARJCM010000280">
    <property type="protein sequence ID" value="KAJ7019936.1"/>
    <property type="molecule type" value="Genomic_DNA"/>
</dbReference>
<dbReference type="InterPro" id="IPR014043">
    <property type="entry name" value="Acyl_transferase_dom"/>
</dbReference>
<dbReference type="Gene3D" id="3.40.47.10">
    <property type="match status" value="1"/>
</dbReference>
<dbReference type="InterPro" id="IPR020807">
    <property type="entry name" value="PKS_DH"/>
</dbReference>
<sequence>MCSSGIGGANGHVVLEAPPAPQDIAPSELVDQPMLLAIGGMSPRSTTALSEQAIALLRNLPKSEWPLLATILGRRARQMSFRSWALVDPKKIAEKQDEGESWGLDWTKPVLSPRETAKVVFVFSGQGPQHVAMGRHLFAAFPAFRKSILEMDETFLRVTGKSVVTDYGLFGAQTSVAPFVFPAVWPIALTLPSITMFQIAFFDLLISLGIKPDVLVGHSAGETALLYTSGAAPKAMAVELAIIRGRTFSKVESAGGTMAALSCTEPDAVKYIDEYKAEFPNALVELACLNALAAVALSGEEKAIEGVLAKAKEVGVFGVKIRTFVPIHSSMMEMIKEEYLGQVQDLFARYTSAGEQLKPTIPTYSTLFASLLGTQFVFTPEYFWENTRGKVLFTPVIQSLAENSTFIEIAPHPVLSAYLSTMAGEGSAVLSTVYRPSNKPTVPPSSETHDLVRFLGKLVCAGYNTLDFSSLNGAPYTPQKLSKRLPAYPFTKKSFPLYADVVGEDGNDSEKHYGPLNRARLRVNQDTHPSLKQHVIRGEPIWPAAAFLEMALEFRPTSLFNVSLHSMMSLSSEQPLPVKIALDGAGAHWTVSSVVSVSSGKPFAKMHAEGYLSFEAPPVVDAIHLPTIRSRCGNFVDGSQLYPSLSYFSSYGPQFQRVTSMYYNLDEALVSIRGDDASLVGEPRYISHPAIIDAVFQTATYRPFTGNFDPNAYYLPAKIHALVMHNEVKEGYWPAHLYAHVRWEKWAPDSMAFNSLITDTLGNPLCTLNFEFARHHLAPVPPITAPVQVVVQSVGHGVREVGSNAHLLKSRSYTPLYTSLTLIDYQKTTSLSTPSTSSPFIPETDLVYTYALGREMELREQLLALVPAKELTIWIVSEAGVNSAAGTGMVRALRREYLYWRLRFVELPAGKVSAAQMEEIREMLEGLPSWVKDEPDLVLDGQGAISVPRLVPIPDPSEQLESTTLVEQASVSIDRVVRVSKMSPIVAAFASCANGTRLIGLQIADTGNAALDLDLASMVEVPEGVIFGPDDIDGVAGLVTALLALPALASLRCLPTAKLRAPSVLVTHADTPIGSVVRQLLEREGVSVTATSESASLLDLATGKGKFDLIVSGYEDDSAHAQVLRATRRFFWKIELPRYLSQKPTRISDVLAAVFAKRYQDIRVPGALLPGSILGTPPDKLVGGKKGGAVFSAEKTYVLLGGLGNIGAHLALYLFQHGARHIIATSRSGEKTLTRPDAVIVRRIYAYLRSQPNLSIRIEATDASSPASMSALFASIPKAHPVGGVIALAAVLRDKLLVDLSEQDFQAVYGSKIGAVEALLEVADVSKFEFVMTFSSMVGVFGTGGQTSYCAANLVIEEMMSQLPNAFALVCPAVFDSSVMHEGSTKPTRLGHLTRWAMSQEELILWVDDAFAKHQAGARFSRYMPSMPWETFSRAPGDMPVAIGGHLIPSPEDDNAELAEGSGDEAVSLQDQVERVIRTALNVDKERFDPDVPLTSYGLDSLSAGRLSFSIRSLIKVTQLQLLGGNSLADLIRKYGNANDEADVPVTTASAENGTGASEVHVQMEALVAQYTALLDSFDIIPIPDDSLPAADNMVILLTGTTGALGCHLLVDLLANDNVKQVYAFNRVGKSGKSLADRQRDALLKQGIAVEAVLGHAKLMLLEGELAEEAFGLGAEMYETLKGSVTHLIHNAWYINVLSLLAFYEPLIKGTFNVLAFAATAGAMVSFMSTHGVPRNLPSEVISAPEDILLDARVAVASGYTESKWVTERIVQHAYTRRYVNANVVRVGQLCGSTTSGAWDTFQWVPALAQSAAVVGCLPDGGDDDTTTWFPIDKASLAVIDMLSSPNQTLHLVHPKPAKWRTIVSALASALASPSTLITLVPYAEWYARLRATSTPEFSAKLDAVKLLDFFTQGLEKDPSRETMGLVPRVDMVRSVKTSGVLMDAAELAEEDVRRWVAYWRGVGYL</sequence>
<dbReference type="Gene3D" id="3.40.50.720">
    <property type="entry name" value="NAD(P)-binding Rossmann-like Domain"/>
    <property type="match status" value="2"/>
</dbReference>
<evidence type="ECO:0000259" key="6">
    <source>
        <dbReference type="PROSITE" id="PS52019"/>
    </source>
</evidence>
<dbReference type="InterPro" id="IPR016036">
    <property type="entry name" value="Malonyl_transacylase_ACP-bd"/>
</dbReference>
<dbReference type="InterPro" id="IPR057326">
    <property type="entry name" value="KR_dom"/>
</dbReference>
<dbReference type="InterPro" id="IPR042104">
    <property type="entry name" value="PKS_dehydratase_sf"/>
</dbReference>
<feature type="region of interest" description="N-terminal hotdog fold" evidence="5">
    <location>
        <begin position="499"/>
        <end position="619"/>
    </location>
</feature>
<dbReference type="InterPro" id="IPR049551">
    <property type="entry name" value="PKS_DH_C"/>
</dbReference>
<dbReference type="PANTHER" id="PTHR43775:SF37">
    <property type="entry name" value="SI:DKEY-61P9.11"/>
    <property type="match status" value="1"/>
</dbReference>
<dbReference type="Gene3D" id="1.10.287.1960">
    <property type="match status" value="1"/>
</dbReference>
<dbReference type="Pfam" id="PF14765">
    <property type="entry name" value="PS-DH"/>
    <property type="match status" value="1"/>
</dbReference>
<feature type="domain" description="PKS/mFAS DH" evidence="6">
    <location>
        <begin position="499"/>
        <end position="786"/>
    </location>
</feature>
<dbReference type="InterPro" id="IPR016035">
    <property type="entry name" value="Acyl_Trfase/lysoPLipase"/>
</dbReference>
<feature type="region of interest" description="C-terminal hotdog fold" evidence="5">
    <location>
        <begin position="633"/>
        <end position="786"/>
    </location>
</feature>
<dbReference type="SMART" id="SM00826">
    <property type="entry name" value="PKS_DH"/>
    <property type="match status" value="1"/>
</dbReference>
<dbReference type="InterPro" id="IPR013968">
    <property type="entry name" value="PKS_KR"/>
</dbReference>
<name>A0AAD6S2B3_9AGAR</name>
<dbReference type="Pfam" id="PF00550">
    <property type="entry name" value="PP-binding"/>
    <property type="match status" value="1"/>
</dbReference>
<dbReference type="GO" id="GO:0006633">
    <property type="term" value="P:fatty acid biosynthetic process"/>
    <property type="evidence" value="ECO:0007669"/>
    <property type="project" value="TreeGrafter"/>
</dbReference>
<dbReference type="SUPFAM" id="SSF47336">
    <property type="entry name" value="ACP-like"/>
    <property type="match status" value="1"/>
</dbReference>
<gene>
    <name evidence="7" type="ORF">C8F04DRAFT_975035</name>
</gene>
<keyword evidence="4" id="KW-0808">Transferase</keyword>
<evidence type="ECO:0000256" key="2">
    <source>
        <dbReference type="ARBA" id="ARBA00022450"/>
    </source>
</evidence>
<dbReference type="SMART" id="SM00822">
    <property type="entry name" value="PKS_KR"/>
    <property type="match status" value="1"/>
</dbReference>
<evidence type="ECO:0000256" key="1">
    <source>
        <dbReference type="ARBA" id="ARBA00005179"/>
    </source>
</evidence>
<dbReference type="GO" id="GO:0004312">
    <property type="term" value="F:fatty acid synthase activity"/>
    <property type="evidence" value="ECO:0007669"/>
    <property type="project" value="TreeGrafter"/>
</dbReference>
<feature type="active site" description="Proton acceptor; for dehydratase activity" evidence="5">
    <location>
        <position position="534"/>
    </location>
</feature>
<dbReference type="GO" id="GO:0044550">
    <property type="term" value="P:secondary metabolite biosynthetic process"/>
    <property type="evidence" value="ECO:0007669"/>
    <property type="project" value="UniProtKB-ARBA"/>
</dbReference>
<dbReference type="PANTHER" id="PTHR43775">
    <property type="entry name" value="FATTY ACID SYNTHASE"/>
    <property type="match status" value="1"/>
</dbReference>
<evidence type="ECO:0000313" key="8">
    <source>
        <dbReference type="Proteomes" id="UP001218188"/>
    </source>
</evidence>
<dbReference type="InterPro" id="IPR009081">
    <property type="entry name" value="PP-bd_ACP"/>
</dbReference>
<reference evidence="7" key="1">
    <citation type="submission" date="2023-03" db="EMBL/GenBank/DDBJ databases">
        <title>Massive genome expansion in bonnet fungi (Mycena s.s.) driven by repeated elements and novel gene families across ecological guilds.</title>
        <authorList>
            <consortium name="Lawrence Berkeley National Laboratory"/>
            <person name="Harder C.B."/>
            <person name="Miyauchi S."/>
            <person name="Viragh M."/>
            <person name="Kuo A."/>
            <person name="Thoen E."/>
            <person name="Andreopoulos B."/>
            <person name="Lu D."/>
            <person name="Skrede I."/>
            <person name="Drula E."/>
            <person name="Henrissat B."/>
            <person name="Morin E."/>
            <person name="Kohler A."/>
            <person name="Barry K."/>
            <person name="LaButti K."/>
            <person name="Morin E."/>
            <person name="Salamov A."/>
            <person name="Lipzen A."/>
            <person name="Mereny Z."/>
            <person name="Hegedus B."/>
            <person name="Baldrian P."/>
            <person name="Stursova M."/>
            <person name="Weitz H."/>
            <person name="Taylor A."/>
            <person name="Grigoriev I.V."/>
            <person name="Nagy L.G."/>
            <person name="Martin F."/>
            <person name="Kauserud H."/>
        </authorList>
    </citation>
    <scope>NUCLEOTIDE SEQUENCE</scope>
    <source>
        <strain evidence="7">CBHHK200</strain>
    </source>
</reference>
<dbReference type="InterPro" id="IPR036736">
    <property type="entry name" value="ACP-like_sf"/>
</dbReference>
<proteinExistence type="predicted"/>
<evidence type="ECO:0000256" key="5">
    <source>
        <dbReference type="PROSITE-ProRule" id="PRU01363"/>
    </source>
</evidence>
<dbReference type="Gene3D" id="3.30.70.250">
    <property type="entry name" value="Malonyl-CoA ACP transacylase, ACP-binding"/>
    <property type="match status" value="1"/>
</dbReference>
<dbReference type="InterPro" id="IPR016039">
    <property type="entry name" value="Thiolase-like"/>
</dbReference>
<comment type="pathway">
    <text evidence="1">Secondary metabolite biosynthesis.</text>
</comment>
<dbReference type="InterPro" id="IPR013120">
    <property type="entry name" value="FAR_NAD-bd"/>
</dbReference>
<dbReference type="SUPFAM" id="SSF52151">
    <property type="entry name" value="FabD/lysophospholipase-like"/>
    <property type="match status" value="1"/>
</dbReference>
<dbReference type="Gene3D" id="3.10.129.110">
    <property type="entry name" value="Polyketide synthase dehydratase"/>
    <property type="match status" value="1"/>
</dbReference>
<dbReference type="Proteomes" id="UP001218188">
    <property type="component" value="Unassembled WGS sequence"/>
</dbReference>
<comment type="caution">
    <text evidence="7">The sequence shown here is derived from an EMBL/GenBank/DDBJ whole genome shotgun (WGS) entry which is preliminary data.</text>
</comment>
<dbReference type="InterPro" id="IPR050091">
    <property type="entry name" value="PKS_NRPS_Biosynth_Enz"/>
</dbReference>
<dbReference type="PROSITE" id="PS52019">
    <property type="entry name" value="PKS_MFAS_DH"/>
    <property type="match status" value="1"/>
</dbReference>
<accession>A0AAD6S2B3</accession>
<dbReference type="InterPro" id="IPR036291">
    <property type="entry name" value="NAD(P)-bd_dom_sf"/>
</dbReference>
<dbReference type="Gene3D" id="3.40.366.10">
    <property type="entry name" value="Malonyl-Coenzyme A Acyl Carrier Protein, domain 2"/>
    <property type="match status" value="1"/>
</dbReference>
<keyword evidence="2" id="KW-0596">Phosphopantetheine</keyword>
<dbReference type="InterPro" id="IPR001227">
    <property type="entry name" value="Ac_transferase_dom_sf"/>
</dbReference>
<dbReference type="Gene3D" id="1.10.1200.10">
    <property type="entry name" value="ACP-like"/>
    <property type="match status" value="1"/>
</dbReference>
<feature type="active site" description="Proton donor; for dehydratase activity" evidence="5">
    <location>
        <position position="693"/>
    </location>
</feature>
<dbReference type="Pfam" id="PF08659">
    <property type="entry name" value="KR"/>
    <property type="match status" value="1"/>
</dbReference>